<sequence>DVLASQLPYYKKFHRLMLDQGYYLPPSPYESLFISSTHTKEDITGFVHAACEVIQP</sequence>
<reference evidence="1" key="1">
    <citation type="submission" date="2018-05" db="EMBL/GenBank/DDBJ databases">
        <authorList>
            <person name="Lanie J.A."/>
            <person name="Ng W.-L."/>
            <person name="Kazmierczak K.M."/>
            <person name="Andrzejewski T.M."/>
            <person name="Davidsen T.M."/>
            <person name="Wayne K.J."/>
            <person name="Tettelin H."/>
            <person name="Glass J.I."/>
            <person name="Rusch D."/>
            <person name="Podicherti R."/>
            <person name="Tsui H.-C.T."/>
            <person name="Winkler M.E."/>
        </authorList>
    </citation>
    <scope>NUCLEOTIDE SEQUENCE</scope>
</reference>
<dbReference type="Gene3D" id="3.90.1150.10">
    <property type="entry name" value="Aspartate Aminotransferase, domain 1"/>
    <property type="match status" value="1"/>
</dbReference>
<protein>
    <recommendedName>
        <fullName evidence="2">Aminotransferase class III-fold pyridoxal phosphate-dependent enzyme</fullName>
    </recommendedName>
</protein>
<dbReference type="InterPro" id="IPR015422">
    <property type="entry name" value="PyrdxlP-dep_Trfase_small"/>
</dbReference>
<name>A0A382HLV7_9ZZZZ</name>
<evidence type="ECO:0000313" key="1">
    <source>
        <dbReference type="EMBL" id="SVB88266.1"/>
    </source>
</evidence>
<dbReference type="AlphaFoldDB" id="A0A382HLV7"/>
<proteinExistence type="predicted"/>
<organism evidence="1">
    <name type="scientific">marine metagenome</name>
    <dbReference type="NCBI Taxonomy" id="408172"/>
    <lineage>
        <taxon>unclassified sequences</taxon>
        <taxon>metagenomes</taxon>
        <taxon>ecological metagenomes</taxon>
    </lineage>
</organism>
<feature type="non-terminal residue" evidence="1">
    <location>
        <position position="1"/>
    </location>
</feature>
<gene>
    <name evidence="1" type="ORF">METZ01_LOCUS241120</name>
</gene>
<accession>A0A382HLV7</accession>
<evidence type="ECO:0008006" key="2">
    <source>
        <dbReference type="Google" id="ProtNLM"/>
    </source>
</evidence>
<dbReference type="EMBL" id="UINC01062043">
    <property type="protein sequence ID" value="SVB88266.1"/>
    <property type="molecule type" value="Genomic_DNA"/>
</dbReference>